<gene>
    <name evidence="1" type="ORF">GRI75_06425</name>
</gene>
<accession>A0A6I4US49</accession>
<dbReference type="Proteomes" id="UP000469159">
    <property type="component" value="Unassembled WGS sequence"/>
</dbReference>
<protein>
    <submittedName>
        <fullName evidence="1">Uncharacterized protein</fullName>
    </submittedName>
</protein>
<dbReference type="AlphaFoldDB" id="A0A6I4US49"/>
<keyword evidence="2" id="KW-1185">Reference proteome</keyword>
<proteinExistence type="predicted"/>
<comment type="caution">
    <text evidence="1">The sequence shown here is derived from an EMBL/GenBank/DDBJ whole genome shotgun (WGS) entry which is preliminary data.</text>
</comment>
<reference evidence="1 2" key="1">
    <citation type="submission" date="2019-12" db="EMBL/GenBank/DDBJ databases">
        <title>Genomic-based taxomic classification of the family Erythrobacteraceae.</title>
        <authorList>
            <person name="Xu L."/>
        </authorList>
    </citation>
    <scope>NUCLEOTIDE SEQUENCE [LARGE SCALE GENOMIC DNA]</scope>
    <source>
        <strain evidence="1 2">MCCC 1K02066</strain>
    </source>
</reference>
<evidence type="ECO:0000313" key="1">
    <source>
        <dbReference type="EMBL" id="MXP41276.1"/>
    </source>
</evidence>
<dbReference type="EMBL" id="WTYK01000003">
    <property type="protein sequence ID" value="MXP41276.1"/>
    <property type="molecule type" value="Genomic_DNA"/>
</dbReference>
<name>A0A6I4US49_9SPHN</name>
<evidence type="ECO:0000313" key="2">
    <source>
        <dbReference type="Proteomes" id="UP000469159"/>
    </source>
</evidence>
<dbReference type="RefSeq" id="WP_160746138.1">
    <property type="nucleotide sequence ID" value="NZ_WTYK01000003.1"/>
</dbReference>
<organism evidence="1 2">
    <name type="scientific">Croceibacterium soli</name>
    <dbReference type="NCBI Taxonomy" id="1739690"/>
    <lineage>
        <taxon>Bacteria</taxon>
        <taxon>Pseudomonadati</taxon>
        <taxon>Pseudomonadota</taxon>
        <taxon>Alphaproteobacteria</taxon>
        <taxon>Sphingomonadales</taxon>
        <taxon>Erythrobacteraceae</taxon>
        <taxon>Croceibacterium</taxon>
    </lineage>
</organism>
<sequence length="81" mass="8811">MKHDRLDHLANDLGGFGLAVVAERFVEAGHSGEVAFTRTGVKHNDAGCCRCRQPLPQLVLPRQRGLKLRLGADGITQAVHQ</sequence>